<protein>
    <submittedName>
        <fullName evidence="1">RCG29827</fullName>
    </submittedName>
</protein>
<proteinExistence type="predicted"/>
<sequence length="57" mass="5750">MTQRGSACTPGHLSSLQALALTNPTDGACLPFISQHSSASTVPTSEDVCSTTCLTPG</sequence>
<dbReference type="Proteomes" id="UP000234681">
    <property type="component" value="Chromosome 4"/>
</dbReference>
<dbReference type="EMBL" id="CH473964">
    <property type="protein sequence ID" value="EDM01800.1"/>
    <property type="molecule type" value="Genomic_DNA"/>
</dbReference>
<accession>A6ILZ0</accession>
<dbReference type="AlphaFoldDB" id="A6ILZ0"/>
<reference evidence="1 2" key="1">
    <citation type="submission" date="2005-09" db="EMBL/GenBank/DDBJ databases">
        <authorList>
            <person name="Mural R.J."/>
            <person name="Li P.W."/>
            <person name="Adams M.D."/>
            <person name="Amanatides P.G."/>
            <person name="Baden-Tillson H."/>
            <person name="Barnstead M."/>
            <person name="Chin S.H."/>
            <person name="Dew I."/>
            <person name="Evans C.A."/>
            <person name="Ferriera S."/>
            <person name="Flanigan M."/>
            <person name="Fosler C."/>
            <person name="Glodek A."/>
            <person name="Gu Z."/>
            <person name="Holt R.A."/>
            <person name="Jennings D."/>
            <person name="Kraft C.L."/>
            <person name="Lu F."/>
            <person name="Nguyen T."/>
            <person name="Nusskern D.R."/>
            <person name="Pfannkoch C.M."/>
            <person name="Sitter C."/>
            <person name="Sutton G.G."/>
            <person name="Venter J.C."/>
            <person name="Wang Z."/>
            <person name="Woodage T."/>
            <person name="Zheng X.H."/>
            <person name="Zhong F."/>
        </authorList>
    </citation>
    <scope>NUCLEOTIDE SEQUENCE [LARGE SCALE GENOMIC DNA]</scope>
    <source>
        <strain>BN</strain>
        <strain evidence="2">Sprague-Dawley</strain>
    </source>
</reference>
<evidence type="ECO:0000313" key="2">
    <source>
        <dbReference type="Proteomes" id="UP000234681"/>
    </source>
</evidence>
<organism evidence="1 2">
    <name type="scientific">Rattus norvegicus</name>
    <name type="common">Rat</name>
    <dbReference type="NCBI Taxonomy" id="10116"/>
    <lineage>
        <taxon>Eukaryota</taxon>
        <taxon>Metazoa</taxon>
        <taxon>Chordata</taxon>
        <taxon>Craniata</taxon>
        <taxon>Vertebrata</taxon>
        <taxon>Euteleostomi</taxon>
        <taxon>Mammalia</taxon>
        <taxon>Eutheria</taxon>
        <taxon>Euarchontoglires</taxon>
        <taxon>Glires</taxon>
        <taxon>Rodentia</taxon>
        <taxon>Myomorpha</taxon>
        <taxon>Muroidea</taxon>
        <taxon>Muridae</taxon>
        <taxon>Murinae</taxon>
        <taxon>Rattus</taxon>
    </lineage>
</organism>
<evidence type="ECO:0000313" key="1">
    <source>
        <dbReference type="EMBL" id="EDM01800.1"/>
    </source>
</evidence>
<name>A6ILZ0_RAT</name>
<gene>
    <name evidence="1" type="ORF">rCG_29827</name>
</gene>